<keyword evidence="2" id="KW-1133">Transmembrane helix</keyword>
<protein>
    <submittedName>
        <fullName evidence="3">Uncharacterized protein</fullName>
    </submittedName>
</protein>
<dbReference type="EMBL" id="JANTQA010000070">
    <property type="protein sequence ID" value="KAJ3425046.1"/>
    <property type="molecule type" value="Genomic_DNA"/>
</dbReference>
<comment type="caution">
    <text evidence="3">The sequence shown here is derived from an EMBL/GenBank/DDBJ whole genome shotgun (WGS) entry which is preliminary data.</text>
</comment>
<dbReference type="PANTHER" id="PTHR12242">
    <property type="entry name" value="OS02G0130600 PROTEIN-RELATED"/>
    <property type="match status" value="1"/>
</dbReference>
<feature type="transmembrane region" description="Helical" evidence="2">
    <location>
        <begin position="17"/>
        <end position="39"/>
    </location>
</feature>
<evidence type="ECO:0000256" key="1">
    <source>
        <dbReference type="SAM" id="MobiDB-lite"/>
    </source>
</evidence>
<dbReference type="Proteomes" id="UP001146793">
    <property type="component" value="Unassembled WGS sequence"/>
</dbReference>
<evidence type="ECO:0000256" key="2">
    <source>
        <dbReference type="SAM" id="Phobius"/>
    </source>
</evidence>
<keyword evidence="2" id="KW-0812">Transmembrane</keyword>
<name>A0AAV7Y7T1_9EUKA</name>
<feature type="transmembrane region" description="Helical" evidence="2">
    <location>
        <begin position="159"/>
        <end position="177"/>
    </location>
</feature>
<feature type="compositionally biased region" description="Basic and acidic residues" evidence="1">
    <location>
        <begin position="255"/>
        <end position="274"/>
    </location>
</feature>
<proteinExistence type="predicted"/>
<dbReference type="Pfam" id="PF21534">
    <property type="entry name" value="Rost"/>
    <property type="match status" value="1"/>
</dbReference>
<evidence type="ECO:0000313" key="3">
    <source>
        <dbReference type="EMBL" id="KAJ3425046.1"/>
    </source>
</evidence>
<feature type="transmembrane region" description="Helical" evidence="2">
    <location>
        <begin position="192"/>
        <end position="211"/>
    </location>
</feature>
<reference evidence="3" key="1">
    <citation type="submission" date="2022-08" db="EMBL/GenBank/DDBJ databases">
        <title>Novel sulphate-reducing endosymbionts in the free-living metamonad Anaeramoeba.</title>
        <authorList>
            <person name="Jerlstrom-Hultqvist J."/>
            <person name="Cepicka I."/>
            <person name="Gallot-Lavallee L."/>
            <person name="Salas-Leiva D."/>
            <person name="Curtis B.A."/>
            <person name="Zahonova K."/>
            <person name="Pipaliya S."/>
            <person name="Dacks J."/>
            <person name="Roger A.J."/>
        </authorList>
    </citation>
    <scope>NUCLEOTIDE SEQUENCE</scope>
    <source>
        <strain evidence="3">Busselton2</strain>
    </source>
</reference>
<accession>A0AAV7Y7T1</accession>
<sequence length="290" mass="34081">MIVPWFIKDRKQMRYILILRIAFFLFTVISIFATIGGNWEEGKWLVYLTNWTWTLQCVFQFLISYHTYKFIKKWPKSYSTNSDFLWVTETTKSLKLLWIFWEHVFCLTFLVFLFYWAILYSPKSKPGYSTVVAHGINCVFTMIEIMFNRTTFPLAHFPFMFVFALIYLFVTIIYYFAAGKDTIYSVINVSKALGWLVFFLTIVFVFVLFIAGKALSHLRDRIWKNNSVKKLEDNEDIDAENELVSLGDSYTVSDNDMKHNSSNNDEKESSEKNPESNNDSSKSLESADLD</sequence>
<feature type="transmembrane region" description="Helical" evidence="2">
    <location>
        <begin position="96"/>
        <end position="116"/>
    </location>
</feature>
<keyword evidence="2" id="KW-0472">Membrane</keyword>
<organism evidence="3 4">
    <name type="scientific">Anaeramoeba flamelloides</name>
    <dbReference type="NCBI Taxonomy" id="1746091"/>
    <lineage>
        <taxon>Eukaryota</taxon>
        <taxon>Metamonada</taxon>
        <taxon>Anaeramoebidae</taxon>
        <taxon>Anaeramoeba</taxon>
    </lineage>
</organism>
<gene>
    <name evidence="3" type="ORF">M0812_27478</name>
</gene>
<feature type="region of interest" description="Disordered" evidence="1">
    <location>
        <begin position="248"/>
        <end position="290"/>
    </location>
</feature>
<evidence type="ECO:0000313" key="4">
    <source>
        <dbReference type="Proteomes" id="UP001146793"/>
    </source>
</evidence>
<dbReference type="AlphaFoldDB" id="A0AAV7Y7T1"/>
<dbReference type="GO" id="GO:0016020">
    <property type="term" value="C:membrane"/>
    <property type="evidence" value="ECO:0007669"/>
    <property type="project" value="TreeGrafter"/>
</dbReference>
<feature type="transmembrane region" description="Helical" evidence="2">
    <location>
        <begin position="51"/>
        <end position="68"/>
    </location>
</feature>
<dbReference type="InterPro" id="IPR049352">
    <property type="entry name" value="Rost"/>
</dbReference>